<dbReference type="EMBL" id="GGEC01057055">
    <property type="protein sequence ID" value="MBX37539.1"/>
    <property type="molecule type" value="Transcribed_RNA"/>
</dbReference>
<sequence length="41" mass="4830">MDLGFVSYILCSCGEGGMQPCIDFFDYFVDFGYHWCVYMIR</sequence>
<name>A0A2P2N4X4_RHIMU</name>
<evidence type="ECO:0000313" key="1">
    <source>
        <dbReference type="EMBL" id="MBX37539.1"/>
    </source>
</evidence>
<organism evidence="1">
    <name type="scientific">Rhizophora mucronata</name>
    <name type="common">Asiatic mangrove</name>
    <dbReference type="NCBI Taxonomy" id="61149"/>
    <lineage>
        <taxon>Eukaryota</taxon>
        <taxon>Viridiplantae</taxon>
        <taxon>Streptophyta</taxon>
        <taxon>Embryophyta</taxon>
        <taxon>Tracheophyta</taxon>
        <taxon>Spermatophyta</taxon>
        <taxon>Magnoliopsida</taxon>
        <taxon>eudicotyledons</taxon>
        <taxon>Gunneridae</taxon>
        <taxon>Pentapetalae</taxon>
        <taxon>rosids</taxon>
        <taxon>fabids</taxon>
        <taxon>Malpighiales</taxon>
        <taxon>Rhizophoraceae</taxon>
        <taxon>Rhizophora</taxon>
    </lineage>
</organism>
<protein>
    <submittedName>
        <fullName evidence="1">Uncharacterized protein</fullName>
    </submittedName>
</protein>
<proteinExistence type="predicted"/>
<accession>A0A2P2N4X4</accession>
<dbReference type="AlphaFoldDB" id="A0A2P2N4X4"/>
<reference evidence="1" key="1">
    <citation type="submission" date="2018-02" db="EMBL/GenBank/DDBJ databases">
        <title>Rhizophora mucronata_Transcriptome.</title>
        <authorList>
            <person name="Meera S.P."/>
            <person name="Sreeshan A."/>
            <person name="Augustine A."/>
        </authorList>
    </citation>
    <scope>NUCLEOTIDE SEQUENCE</scope>
    <source>
        <tissue evidence="1">Leaf</tissue>
    </source>
</reference>